<reference evidence="2 3" key="1">
    <citation type="submission" date="2009-01" db="EMBL/GenBank/DDBJ databases">
        <authorList>
            <person name="Fulton L."/>
            <person name="Clifton S."/>
            <person name="Fulton B."/>
            <person name="Xu J."/>
            <person name="Minx P."/>
            <person name="Pepin K.H."/>
            <person name="Johnson M."/>
            <person name="Bhonagiri V."/>
            <person name="Nash W.E."/>
            <person name="Mardis E.R."/>
            <person name="Wilson R.K."/>
        </authorList>
    </citation>
    <scope>NUCLEOTIDE SEQUENCE [LARGE SCALE GENOMIC DNA]</scope>
    <source>
        <strain evidence="2 3">DSM 5476</strain>
    </source>
</reference>
<name>C0EAQ6_9FIRM</name>
<feature type="region of interest" description="Disordered" evidence="1">
    <location>
        <begin position="42"/>
        <end position="61"/>
    </location>
</feature>
<organism evidence="2 3">
    <name type="scientific">[Clostridium] methylpentosum DSM 5476</name>
    <dbReference type="NCBI Taxonomy" id="537013"/>
    <lineage>
        <taxon>Bacteria</taxon>
        <taxon>Bacillati</taxon>
        <taxon>Bacillota</taxon>
        <taxon>Clostridia</taxon>
        <taxon>Eubacteriales</taxon>
        <taxon>Oscillospiraceae</taxon>
        <taxon>Oscillospiraceae incertae sedis</taxon>
    </lineage>
</organism>
<gene>
    <name evidence="2" type="ORF">CLOSTMETH_00921</name>
</gene>
<proteinExistence type="predicted"/>
<dbReference type="HOGENOM" id="CLU_2536695_0_0_9"/>
<dbReference type="STRING" id="537013.CLOSTMETH_00921"/>
<dbReference type="AlphaFoldDB" id="C0EAQ6"/>
<accession>C0EAQ6</accession>
<dbReference type="Proteomes" id="UP000003340">
    <property type="component" value="Unassembled WGS sequence"/>
</dbReference>
<keyword evidence="3" id="KW-1185">Reference proteome</keyword>
<reference evidence="2 3" key="2">
    <citation type="submission" date="2009-02" db="EMBL/GenBank/DDBJ databases">
        <title>Draft genome sequence of Clostridium methylpentosum (DSM 5476).</title>
        <authorList>
            <person name="Sudarsanam P."/>
            <person name="Ley R."/>
            <person name="Guruge J."/>
            <person name="Turnbaugh P.J."/>
            <person name="Mahowald M."/>
            <person name="Liep D."/>
            <person name="Gordon J."/>
        </authorList>
    </citation>
    <scope>NUCLEOTIDE SEQUENCE [LARGE SCALE GENOMIC DNA]</scope>
    <source>
        <strain evidence="2 3">DSM 5476</strain>
    </source>
</reference>
<dbReference type="EMBL" id="ACEC01000035">
    <property type="protein sequence ID" value="EEG31375.1"/>
    <property type="molecule type" value="Genomic_DNA"/>
</dbReference>
<evidence type="ECO:0000313" key="2">
    <source>
        <dbReference type="EMBL" id="EEG31375.1"/>
    </source>
</evidence>
<protein>
    <submittedName>
        <fullName evidence="2">Uncharacterized protein</fullName>
    </submittedName>
</protein>
<evidence type="ECO:0000256" key="1">
    <source>
        <dbReference type="SAM" id="MobiDB-lite"/>
    </source>
</evidence>
<sequence>MLSFSWFHPPYDHLAGLDRPVKLLLCSKRLSFFLLNETDQPSRLKRENGRPSQQNAGQSQPVIGCLPPKILSVVSFFLSHVLY</sequence>
<feature type="compositionally biased region" description="Polar residues" evidence="1">
    <location>
        <begin position="50"/>
        <end position="61"/>
    </location>
</feature>
<comment type="caution">
    <text evidence="2">The sequence shown here is derived from an EMBL/GenBank/DDBJ whole genome shotgun (WGS) entry which is preliminary data.</text>
</comment>
<evidence type="ECO:0000313" key="3">
    <source>
        <dbReference type="Proteomes" id="UP000003340"/>
    </source>
</evidence>